<dbReference type="OrthoDB" id="5918473at2"/>
<dbReference type="EMBL" id="CP032382">
    <property type="protein sequence ID" value="AYB31662.1"/>
    <property type="molecule type" value="Genomic_DNA"/>
</dbReference>
<dbReference type="AlphaFoldDB" id="A0A385SLH4"/>
<dbReference type="InterPro" id="IPR003615">
    <property type="entry name" value="HNH_nuc"/>
</dbReference>
<dbReference type="RefSeq" id="WP_119754932.1">
    <property type="nucleotide sequence ID" value="NZ_CP032382.1"/>
</dbReference>
<reference evidence="2" key="1">
    <citation type="submission" date="2018-09" db="EMBL/GenBank/DDBJ databases">
        <title>Chryseolinea sp. KIS68-18 isolated from soil.</title>
        <authorList>
            <person name="Weon H.-Y."/>
            <person name="Kwon S.-W."/>
            <person name="Lee S.A."/>
        </authorList>
    </citation>
    <scope>NUCLEOTIDE SEQUENCE [LARGE SCALE GENOMIC DNA]</scope>
    <source>
        <strain evidence="2">KIS68-18</strain>
    </source>
</reference>
<evidence type="ECO:0000313" key="1">
    <source>
        <dbReference type="EMBL" id="AYB31662.1"/>
    </source>
</evidence>
<name>A0A385SLH4_9BACT</name>
<keyword evidence="2" id="KW-1185">Reference proteome</keyword>
<organism evidence="1 2">
    <name type="scientific">Chryseolinea soli</name>
    <dbReference type="NCBI Taxonomy" id="2321403"/>
    <lineage>
        <taxon>Bacteria</taxon>
        <taxon>Pseudomonadati</taxon>
        <taxon>Bacteroidota</taxon>
        <taxon>Cytophagia</taxon>
        <taxon>Cytophagales</taxon>
        <taxon>Fulvivirgaceae</taxon>
        <taxon>Chryseolinea</taxon>
    </lineage>
</organism>
<dbReference type="KEGG" id="chk:D4L85_14305"/>
<sequence>MIFIDRNRIPVPQELTDPQGTAQKEKAEAIAWFTAIKKGKAPIPPVKKKTPASKPKTTFEFKAYNSKDIKRALKDLFYGKCAYCETKITTVTVGDIEHFRPKGEIIDEQKKKLIPGYYWLAYDWNNLLLSCNNCNRKTTQETANGNEEGMGKGNQFPLLEHKYRCLDDTKDVTALEEEGRLLLNPCIDHPEEHLLYLENGAIQAKVLKTGEVSKKAESSIQVYALYRKPLVDDRLELFQAIKFQISEMKEIFDDMIEATEKNDMARLNKLEGRMKRKIAFLQKYENDKSSYSALAKQVITPFLKENGLI</sequence>
<dbReference type="Gene3D" id="1.10.30.50">
    <property type="match status" value="1"/>
</dbReference>
<dbReference type="CDD" id="cd00085">
    <property type="entry name" value="HNHc"/>
    <property type="match status" value="1"/>
</dbReference>
<dbReference type="NCBIfam" id="TIGR02646">
    <property type="entry name" value="retron system putative HNH endonuclease"/>
    <property type="match status" value="1"/>
</dbReference>
<dbReference type="Proteomes" id="UP000266183">
    <property type="component" value="Chromosome"/>
</dbReference>
<protein>
    <submittedName>
        <fullName evidence="1">TIGR02646 family protein</fullName>
    </submittedName>
</protein>
<gene>
    <name evidence="1" type="ORF">D4L85_14305</name>
</gene>
<proteinExistence type="predicted"/>
<dbReference type="InterPro" id="IPR013467">
    <property type="entry name" value="HNH78-like"/>
</dbReference>
<evidence type="ECO:0000313" key="2">
    <source>
        <dbReference type="Proteomes" id="UP000266183"/>
    </source>
</evidence>
<accession>A0A385SLH4</accession>